<evidence type="ECO:0000313" key="2">
    <source>
        <dbReference type="Proteomes" id="UP000269396"/>
    </source>
</evidence>
<dbReference type="Proteomes" id="UP000269396">
    <property type="component" value="Unassembled WGS sequence"/>
</dbReference>
<sequence length="76" mass="8549">MTSLGDGWKEVRGGQTKTSNQYLRSLTSGLSHVGRCTLLGCGPRDYRDQWLETLGDMAQNLSQRFRCIHSLSFTKP</sequence>
<protein>
    <submittedName>
        <fullName evidence="1">Uncharacterized protein</fullName>
    </submittedName>
</protein>
<keyword evidence="2" id="KW-1185">Reference proteome</keyword>
<reference evidence="1 2" key="1">
    <citation type="submission" date="2018-11" db="EMBL/GenBank/DDBJ databases">
        <authorList>
            <consortium name="Pathogen Informatics"/>
        </authorList>
    </citation>
    <scope>NUCLEOTIDE SEQUENCE [LARGE SCALE GENOMIC DNA]</scope>
    <source>
        <strain>Denwood</strain>
        <strain evidence="2">Zambia</strain>
    </source>
</reference>
<dbReference type="AlphaFoldDB" id="A0A3P8GA35"/>
<name>A0A3P8GA35_9TREM</name>
<gene>
    <name evidence="1" type="ORF">SMTD_LOCUS17723</name>
</gene>
<proteinExistence type="predicted"/>
<organism evidence="1 2">
    <name type="scientific">Schistosoma mattheei</name>
    <dbReference type="NCBI Taxonomy" id="31246"/>
    <lineage>
        <taxon>Eukaryota</taxon>
        <taxon>Metazoa</taxon>
        <taxon>Spiralia</taxon>
        <taxon>Lophotrochozoa</taxon>
        <taxon>Platyhelminthes</taxon>
        <taxon>Trematoda</taxon>
        <taxon>Digenea</taxon>
        <taxon>Strigeidida</taxon>
        <taxon>Schistosomatoidea</taxon>
        <taxon>Schistosomatidae</taxon>
        <taxon>Schistosoma</taxon>
    </lineage>
</organism>
<accession>A0A3P8GA35</accession>
<evidence type="ECO:0000313" key="1">
    <source>
        <dbReference type="EMBL" id="VDP75020.1"/>
    </source>
</evidence>
<dbReference type="EMBL" id="UZAL01039176">
    <property type="protein sequence ID" value="VDP75020.1"/>
    <property type="molecule type" value="Genomic_DNA"/>
</dbReference>